<organism evidence="3 4">
    <name type="scientific">Mytilus edulis</name>
    <name type="common">Blue mussel</name>
    <dbReference type="NCBI Taxonomy" id="6550"/>
    <lineage>
        <taxon>Eukaryota</taxon>
        <taxon>Metazoa</taxon>
        <taxon>Spiralia</taxon>
        <taxon>Lophotrochozoa</taxon>
        <taxon>Mollusca</taxon>
        <taxon>Bivalvia</taxon>
        <taxon>Autobranchia</taxon>
        <taxon>Pteriomorphia</taxon>
        <taxon>Mytilida</taxon>
        <taxon>Mytiloidea</taxon>
        <taxon>Mytilidae</taxon>
        <taxon>Mytilinae</taxon>
        <taxon>Mytilus</taxon>
    </lineage>
</organism>
<dbReference type="Proteomes" id="UP000683360">
    <property type="component" value="Unassembled WGS sequence"/>
</dbReference>
<feature type="region of interest" description="Disordered" evidence="1">
    <location>
        <begin position="473"/>
        <end position="513"/>
    </location>
</feature>
<feature type="compositionally biased region" description="Low complexity" evidence="1">
    <location>
        <begin position="496"/>
        <end position="507"/>
    </location>
</feature>
<evidence type="ECO:0000256" key="2">
    <source>
        <dbReference type="SAM" id="Phobius"/>
    </source>
</evidence>
<protein>
    <recommendedName>
        <fullName evidence="5">Ig-like domain-containing protein</fullName>
    </recommendedName>
</protein>
<proteinExistence type="predicted"/>
<name>A0A8S3RQ99_MYTED</name>
<keyword evidence="2" id="KW-0472">Membrane</keyword>
<accession>A0A8S3RQ99</accession>
<dbReference type="EMBL" id="CAJPWZ010001109">
    <property type="protein sequence ID" value="CAG2208423.1"/>
    <property type="molecule type" value="Genomic_DNA"/>
</dbReference>
<keyword evidence="2" id="KW-0812">Transmembrane</keyword>
<dbReference type="OrthoDB" id="6132707at2759"/>
<evidence type="ECO:0000313" key="4">
    <source>
        <dbReference type="Proteomes" id="UP000683360"/>
    </source>
</evidence>
<evidence type="ECO:0000313" key="3">
    <source>
        <dbReference type="EMBL" id="CAG2208423.1"/>
    </source>
</evidence>
<keyword evidence="2" id="KW-1133">Transmembrane helix</keyword>
<evidence type="ECO:0000256" key="1">
    <source>
        <dbReference type="SAM" id="MobiDB-lite"/>
    </source>
</evidence>
<sequence length="574" mass="65626">MKKLDMARLTIIGKDCNNGINNDDRYNSLDQNISCLSRAPYYKCAINGSSAVLTFIIEGSFCYTPVEEWHIRRYKRKILSNFTMHVDFYIYNVTIEDDGYYGFFNMFDPIKLQVFKLWFINQTHLKTIVGQEGEAIEIVCSCDTEQYITALTLESNGTIKAIGDNQTVSYSFIPDRTDHLTTYQCVDSKHSSIMIEVELSIKYAPAVTLRYTNGTIECDCDGVPPVYSVYRLDRISKYGELVYSNNLDNGTYIFRKDQFPYQRNGRYMCFVSNGILGSNGKELQNSSTHVNYEGPPVFAKENRYVNHGKVEKSSIRMSFLVYSCPDVEEIFLQKLGRMRGKKRKLHKYILKSTLLYNELDNETGVPGYDILIESDDLDIEDFQAYIITVTNRLGASDYHFEIIKKEDRDIDQREKKYVFTICIVVAVLFGSIVINIGFCVNRARPKVPIQSNMNEDRTYHTYDEIGTILHGSVSNVRPSETHDNQDDIEQSSDQKSQTSGDSDSESSLTVMVGNVGDGYENPYQSVLLDRPEGHQYTQITIERNTSISSAESNCEMQILEKSLTKEGGYINLQF</sequence>
<dbReference type="AlphaFoldDB" id="A0A8S3RQ99"/>
<keyword evidence="4" id="KW-1185">Reference proteome</keyword>
<comment type="caution">
    <text evidence="3">The sequence shown here is derived from an EMBL/GenBank/DDBJ whole genome shotgun (WGS) entry which is preliminary data.</text>
</comment>
<gene>
    <name evidence="3" type="ORF">MEDL_22623</name>
</gene>
<reference evidence="3" key="1">
    <citation type="submission" date="2021-03" db="EMBL/GenBank/DDBJ databases">
        <authorList>
            <person name="Bekaert M."/>
        </authorList>
    </citation>
    <scope>NUCLEOTIDE SEQUENCE</scope>
</reference>
<evidence type="ECO:0008006" key="5">
    <source>
        <dbReference type="Google" id="ProtNLM"/>
    </source>
</evidence>
<feature type="transmembrane region" description="Helical" evidence="2">
    <location>
        <begin position="417"/>
        <end position="438"/>
    </location>
</feature>